<evidence type="ECO:0000313" key="1">
    <source>
        <dbReference type="EMBL" id="EDL88202.1"/>
    </source>
</evidence>
<organism evidence="1 2">
    <name type="scientific">Rattus norvegicus</name>
    <name type="common">Rat</name>
    <dbReference type="NCBI Taxonomy" id="10116"/>
    <lineage>
        <taxon>Eukaryota</taxon>
        <taxon>Metazoa</taxon>
        <taxon>Chordata</taxon>
        <taxon>Craniata</taxon>
        <taxon>Vertebrata</taxon>
        <taxon>Euteleostomi</taxon>
        <taxon>Mammalia</taxon>
        <taxon>Eutheria</taxon>
        <taxon>Euarchontoglires</taxon>
        <taxon>Glires</taxon>
        <taxon>Rodentia</taxon>
        <taxon>Myomorpha</taxon>
        <taxon>Muroidea</taxon>
        <taxon>Muridae</taxon>
        <taxon>Murinae</taxon>
        <taxon>Rattus</taxon>
    </lineage>
</organism>
<gene>
    <name evidence="1" type="ORF">rCG_63154</name>
</gene>
<name>A6K0L6_RAT</name>
<dbReference type="EMBL" id="CH474011">
    <property type="protein sequence ID" value="EDL88202.1"/>
    <property type="molecule type" value="Genomic_DNA"/>
</dbReference>
<dbReference type="AlphaFoldDB" id="A6K0L6"/>
<dbReference type="Proteomes" id="UP000234681">
    <property type="component" value="Chromosome 4"/>
</dbReference>
<proteinExistence type="predicted"/>
<reference evidence="1 2" key="1">
    <citation type="submission" date="2005-09" db="EMBL/GenBank/DDBJ databases">
        <authorList>
            <person name="Mural R.J."/>
            <person name="Li P.W."/>
            <person name="Adams M.D."/>
            <person name="Amanatides P.G."/>
            <person name="Baden-Tillson H."/>
            <person name="Barnstead M."/>
            <person name="Chin S.H."/>
            <person name="Dew I."/>
            <person name="Evans C.A."/>
            <person name="Ferriera S."/>
            <person name="Flanigan M."/>
            <person name="Fosler C."/>
            <person name="Glodek A."/>
            <person name="Gu Z."/>
            <person name="Holt R.A."/>
            <person name="Jennings D."/>
            <person name="Kraft C.L."/>
            <person name="Lu F."/>
            <person name="Nguyen T."/>
            <person name="Nusskern D.R."/>
            <person name="Pfannkoch C.M."/>
            <person name="Sitter C."/>
            <person name="Sutton G.G."/>
            <person name="Venter J.C."/>
            <person name="Wang Z."/>
            <person name="Woodage T."/>
            <person name="Zheng X.H."/>
            <person name="Zhong F."/>
        </authorList>
    </citation>
    <scope>NUCLEOTIDE SEQUENCE [LARGE SCALE GENOMIC DNA]</scope>
    <source>
        <strain>BN</strain>
        <strain evidence="2">Sprague-Dawley</strain>
    </source>
</reference>
<accession>A6K0L6</accession>
<sequence>MNAFRDLTLEITHRVLILHENISTIMNHTKGGFLEVRLTPATISHAIMEILKSQYGVETSSSP</sequence>
<protein>
    <submittedName>
        <fullName evidence="1">RCG63154</fullName>
    </submittedName>
</protein>
<evidence type="ECO:0000313" key="2">
    <source>
        <dbReference type="Proteomes" id="UP000234681"/>
    </source>
</evidence>